<dbReference type="GO" id="GO:0003677">
    <property type="term" value="F:DNA binding"/>
    <property type="evidence" value="ECO:0007669"/>
    <property type="project" value="InterPro"/>
</dbReference>
<dbReference type="Gene3D" id="1.10.443.10">
    <property type="entry name" value="Intergrase catalytic core"/>
    <property type="match status" value="1"/>
</dbReference>
<gene>
    <name evidence="2" type="ORF">NQ315_011274</name>
</gene>
<evidence type="ECO:0008006" key="4">
    <source>
        <dbReference type="Google" id="ProtNLM"/>
    </source>
</evidence>
<evidence type="ECO:0000313" key="3">
    <source>
        <dbReference type="Proteomes" id="UP001159042"/>
    </source>
</evidence>
<evidence type="ECO:0000256" key="1">
    <source>
        <dbReference type="ARBA" id="ARBA00023172"/>
    </source>
</evidence>
<dbReference type="SUPFAM" id="SSF56349">
    <property type="entry name" value="DNA breaking-rejoining enzymes"/>
    <property type="match status" value="1"/>
</dbReference>
<dbReference type="InterPro" id="IPR013762">
    <property type="entry name" value="Integrase-like_cat_sf"/>
</dbReference>
<sequence length="136" mass="15027">MYIFCNWKDVKGKCTNQVIGKNTIAKIPYRIAIFLNLDDSKGYTGHSFRCTSATLLVNAGTDILTLKRHGGWRTNAVAEGYIDDCITKKCEIASQIITGESTTLIFTTSTSSTNKTLENNKQEPAELIFLQGESPL</sequence>
<keyword evidence="1" id="KW-0233">DNA recombination</keyword>
<dbReference type="GO" id="GO:0006310">
    <property type="term" value="P:DNA recombination"/>
    <property type="evidence" value="ECO:0007669"/>
    <property type="project" value="UniProtKB-KW"/>
</dbReference>
<evidence type="ECO:0000313" key="2">
    <source>
        <dbReference type="EMBL" id="KAJ8911009.1"/>
    </source>
</evidence>
<organism evidence="2 3">
    <name type="scientific">Exocentrus adspersus</name>
    <dbReference type="NCBI Taxonomy" id="1586481"/>
    <lineage>
        <taxon>Eukaryota</taxon>
        <taxon>Metazoa</taxon>
        <taxon>Ecdysozoa</taxon>
        <taxon>Arthropoda</taxon>
        <taxon>Hexapoda</taxon>
        <taxon>Insecta</taxon>
        <taxon>Pterygota</taxon>
        <taxon>Neoptera</taxon>
        <taxon>Endopterygota</taxon>
        <taxon>Coleoptera</taxon>
        <taxon>Polyphaga</taxon>
        <taxon>Cucujiformia</taxon>
        <taxon>Chrysomeloidea</taxon>
        <taxon>Cerambycidae</taxon>
        <taxon>Lamiinae</taxon>
        <taxon>Acanthocinini</taxon>
        <taxon>Exocentrus</taxon>
    </lineage>
</organism>
<dbReference type="InterPro" id="IPR011010">
    <property type="entry name" value="DNA_brk_join_enz"/>
</dbReference>
<dbReference type="GO" id="GO:0015074">
    <property type="term" value="P:DNA integration"/>
    <property type="evidence" value="ECO:0007669"/>
    <property type="project" value="InterPro"/>
</dbReference>
<protein>
    <recommendedName>
        <fullName evidence="4">Tyr recombinase domain-containing protein</fullName>
    </recommendedName>
</protein>
<proteinExistence type="predicted"/>
<feature type="non-terminal residue" evidence="2">
    <location>
        <position position="136"/>
    </location>
</feature>
<reference evidence="2 3" key="1">
    <citation type="journal article" date="2023" name="Insect Mol. Biol.">
        <title>Genome sequencing provides insights into the evolution of gene families encoding plant cell wall-degrading enzymes in longhorned beetles.</title>
        <authorList>
            <person name="Shin N.R."/>
            <person name="Okamura Y."/>
            <person name="Kirsch R."/>
            <person name="Pauchet Y."/>
        </authorList>
    </citation>
    <scope>NUCLEOTIDE SEQUENCE [LARGE SCALE GENOMIC DNA]</scope>
    <source>
        <strain evidence="2">EAD_L_NR</strain>
    </source>
</reference>
<comment type="caution">
    <text evidence="2">The sequence shown here is derived from an EMBL/GenBank/DDBJ whole genome shotgun (WGS) entry which is preliminary data.</text>
</comment>
<accession>A0AAV8V9X3</accession>
<dbReference type="Proteomes" id="UP001159042">
    <property type="component" value="Unassembled WGS sequence"/>
</dbReference>
<dbReference type="EMBL" id="JANEYG010000226">
    <property type="protein sequence ID" value="KAJ8911009.1"/>
    <property type="molecule type" value="Genomic_DNA"/>
</dbReference>
<name>A0AAV8V9X3_9CUCU</name>
<dbReference type="AlphaFoldDB" id="A0AAV8V9X3"/>
<keyword evidence="3" id="KW-1185">Reference proteome</keyword>